<name>A0A6A6ST45_9PLEO</name>
<feature type="compositionally biased region" description="Low complexity" evidence="1">
    <location>
        <begin position="32"/>
        <end position="47"/>
    </location>
</feature>
<dbReference type="EMBL" id="MU004442">
    <property type="protein sequence ID" value="KAF2650869.1"/>
    <property type="molecule type" value="Genomic_DNA"/>
</dbReference>
<dbReference type="Proteomes" id="UP000799324">
    <property type="component" value="Unassembled WGS sequence"/>
</dbReference>
<evidence type="ECO:0000256" key="2">
    <source>
        <dbReference type="SAM" id="Phobius"/>
    </source>
</evidence>
<dbReference type="AlphaFoldDB" id="A0A6A6ST45"/>
<accession>A0A6A6ST45</accession>
<gene>
    <name evidence="4" type="ORF">K491DRAFT_682669</name>
</gene>
<keyword evidence="2" id="KW-1133">Transmembrane helix</keyword>
<protein>
    <submittedName>
        <fullName evidence="4">Uncharacterized protein</fullName>
    </submittedName>
</protein>
<feature type="chain" id="PRO_5025365413" evidence="3">
    <location>
        <begin position="24"/>
        <end position="354"/>
    </location>
</feature>
<organism evidence="4 5">
    <name type="scientific">Lophiostoma macrostomum CBS 122681</name>
    <dbReference type="NCBI Taxonomy" id="1314788"/>
    <lineage>
        <taxon>Eukaryota</taxon>
        <taxon>Fungi</taxon>
        <taxon>Dikarya</taxon>
        <taxon>Ascomycota</taxon>
        <taxon>Pezizomycotina</taxon>
        <taxon>Dothideomycetes</taxon>
        <taxon>Pleosporomycetidae</taxon>
        <taxon>Pleosporales</taxon>
        <taxon>Lophiostomataceae</taxon>
        <taxon>Lophiostoma</taxon>
    </lineage>
</organism>
<feature type="region of interest" description="Disordered" evidence="1">
    <location>
        <begin position="32"/>
        <end position="63"/>
    </location>
</feature>
<proteinExistence type="predicted"/>
<sequence>MKPSYMLLLIIAHAFGIWSSVSAPSSPYNGSTVRASVSSTATPSSRPNTKASHDNGSLPHGQLKQCSFDTTEERALETFILGNLEALGFSVYGSDSSFNLSAFPTTLSIDSICSGLDRFLKTTGVSIVPVCWSERINIDAEAVAAGCDIVQDFFDTLEHREELGLSLQKTLKNAKDHRDQCANDISKKCQEMKNRVLIIKRTMQHLEDTKVNLHLHVTAVSVQVNATNLAKLNKDMKALKGPESEEYKRLSELIYLRSEMSTLAQYQNDLEERVETRLKKAGVDGTQARMNTQGTQHFSVKRTIPLGVILALTVYLENLAVLHVHHVGVPIAFTMIGVMALILWTYAHQPMTGG</sequence>
<feature type="signal peptide" evidence="3">
    <location>
        <begin position="1"/>
        <end position="23"/>
    </location>
</feature>
<evidence type="ECO:0000256" key="1">
    <source>
        <dbReference type="SAM" id="MobiDB-lite"/>
    </source>
</evidence>
<evidence type="ECO:0000313" key="5">
    <source>
        <dbReference type="Proteomes" id="UP000799324"/>
    </source>
</evidence>
<keyword evidence="3" id="KW-0732">Signal</keyword>
<feature type="transmembrane region" description="Helical" evidence="2">
    <location>
        <begin position="329"/>
        <end position="347"/>
    </location>
</feature>
<keyword evidence="2" id="KW-0472">Membrane</keyword>
<keyword evidence="2" id="KW-0812">Transmembrane</keyword>
<keyword evidence="5" id="KW-1185">Reference proteome</keyword>
<reference evidence="4" key="1">
    <citation type="journal article" date="2020" name="Stud. Mycol.">
        <title>101 Dothideomycetes genomes: a test case for predicting lifestyles and emergence of pathogens.</title>
        <authorList>
            <person name="Haridas S."/>
            <person name="Albert R."/>
            <person name="Binder M."/>
            <person name="Bloem J."/>
            <person name="Labutti K."/>
            <person name="Salamov A."/>
            <person name="Andreopoulos B."/>
            <person name="Baker S."/>
            <person name="Barry K."/>
            <person name="Bills G."/>
            <person name="Bluhm B."/>
            <person name="Cannon C."/>
            <person name="Castanera R."/>
            <person name="Culley D."/>
            <person name="Daum C."/>
            <person name="Ezra D."/>
            <person name="Gonzalez J."/>
            <person name="Henrissat B."/>
            <person name="Kuo A."/>
            <person name="Liang C."/>
            <person name="Lipzen A."/>
            <person name="Lutzoni F."/>
            <person name="Magnuson J."/>
            <person name="Mondo S."/>
            <person name="Nolan M."/>
            <person name="Ohm R."/>
            <person name="Pangilinan J."/>
            <person name="Park H.-J."/>
            <person name="Ramirez L."/>
            <person name="Alfaro M."/>
            <person name="Sun H."/>
            <person name="Tritt A."/>
            <person name="Yoshinaga Y."/>
            <person name="Zwiers L.-H."/>
            <person name="Turgeon B."/>
            <person name="Goodwin S."/>
            <person name="Spatafora J."/>
            <person name="Crous P."/>
            <person name="Grigoriev I."/>
        </authorList>
    </citation>
    <scope>NUCLEOTIDE SEQUENCE</scope>
    <source>
        <strain evidence="4">CBS 122681</strain>
    </source>
</reference>
<evidence type="ECO:0000256" key="3">
    <source>
        <dbReference type="SAM" id="SignalP"/>
    </source>
</evidence>
<evidence type="ECO:0000313" key="4">
    <source>
        <dbReference type="EMBL" id="KAF2650869.1"/>
    </source>
</evidence>